<proteinExistence type="predicted"/>
<name>A0ABD1QXC6_9LAMI</name>
<protein>
    <submittedName>
        <fullName evidence="1">Uncharacterized protein</fullName>
    </submittedName>
</protein>
<evidence type="ECO:0000313" key="2">
    <source>
        <dbReference type="Proteomes" id="UP001604336"/>
    </source>
</evidence>
<dbReference type="InterPro" id="IPR011989">
    <property type="entry name" value="ARM-like"/>
</dbReference>
<gene>
    <name evidence="1" type="ORF">Adt_32540</name>
</gene>
<reference evidence="2" key="1">
    <citation type="submission" date="2024-07" db="EMBL/GenBank/DDBJ databases">
        <title>Two chromosome-level genome assemblies of Korean endemic species Abeliophyllum distichum and Forsythia ovata (Oleaceae).</title>
        <authorList>
            <person name="Jang H."/>
        </authorList>
    </citation>
    <scope>NUCLEOTIDE SEQUENCE [LARGE SCALE GENOMIC DNA]</scope>
</reference>
<dbReference type="PANTHER" id="PTHR35834:SF2">
    <property type="entry name" value="ATAXIN-10 DOMAIN-CONTAINING PROTEIN"/>
    <property type="match status" value="1"/>
</dbReference>
<dbReference type="PANTHER" id="PTHR35834">
    <property type="entry name" value="ARMADILLO-TYPE FOLD PROTEIN-RELATED"/>
    <property type="match status" value="1"/>
</dbReference>
<keyword evidence="2" id="KW-1185">Reference proteome</keyword>
<dbReference type="Proteomes" id="UP001604336">
    <property type="component" value="Unassembled WGS sequence"/>
</dbReference>
<organism evidence="1 2">
    <name type="scientific">Abeliophyllum distichum</name>
    <dbReference type="NCBI Taxonomy" id="126358"/>
    <lineage>
        <taxon>Eukaryota</taxon>
        <taxon>Viridiplantae</taxon>
        <taxon>Streptophyta</taxon>
        <taxon>Embryophyta</taxon>
        <taxon>Tracheophyta</taxon>
        <taxon>Spermatophyta</taxon>
        <taxon>Magnoliopsida</taxon>
        <taxon>eudicotyledons</taxon>
        <taxon>Gunneridae</taxon>
        <taxon>Pentapetalae</taxon>
        <taxon>asterids</taxon>
        <taxon>lamiids</taxon>
        <taxon>Lamiales</taxon>
        <taxon>Oleaceae</taxon>
        <taxon>Forsythieae</taxon>
        <taxon>Abeliophyllum</taxon>
    </lineage>
</organism>
<dbReference type="Gene3D" id="1.25.10.10">
    <property type="entry name" value="Leucine-rich Repeat Variant"/>
    <property type="match status" value="1"/>
</dbReference>
<dbReference type="InterPro" id="IPR016024">
    <property type="entry name" value="ARM-type_fold"/>
</dbReference>
<dbReference type="SUPFAM" id="SSF48371">
    <property type="entry name" value="ARM repeat"/>
    <property type="match status" value="1"/>
</dbReference>
<sequence>MDERKAAVAVTADAVGKEETQQQVLKFLEAIKKISNDLQSKPSSNSVDCNSPIKTLMELKTKSDSVFSADPHLSSVPQHLSELNDLLQELQDSKPGHSIRSFVTRRVRSHEISRVSGLIESEIQGWIDRETVLNLTKTLYEIHYSKASILSSSDEEILLKKIDFFREILSRGFDINLQDLLLKSGIFSNLERVLCNPHFSKRVREKAAIAIKELVLYNKDVFVGLVLDGQSVKSLVSMGSLCSLQVLCSLIKAIKSPLVDEMESCGGISKIVSLLESEDLGIRSMALDCVLEIGYFGRKEAIQSMLNAGLIKKLVELQRSENNMLASCVVKFTIQLDVGEGLRQREKRGFKQEILEKIKEACLSDAEAATIVAEVLWGASP</sequence>
<dbReference type="EMBL" id="JBFOLK010000010">
    <property type="protein sequence ID" value="KAL2479574.1"/>
    <property type="molecule type" value="Genomic_DNA"/>
</dbReference>
<accession>A0ABD1QXC6</accession>
<dbReference type="AlphaFoldDB" id="A0ABD1QXC6"/>
<comment type="caution">
    <text evidence="1">The sequence shown here is derived from an EMBL/GenBank/DDBJ whole genome shotgun (WGS) entry which is preliminary data.</text>
</comment>
<evidence type="ECO:0000313" key="1">
    <source>
        <dbReference type="EMBL" id="KAL2479574.1"/>
    </source>
</evidence>